<comment type="caution">
    <text evidence="1">The sequence shown here is derived from an EMBL/GenBank/DDBJ whole genome shotgun (WGS) entry which is preliminary data.</text>
</comment>
<protein>
    <submittedName>
        <fullName evidence="1">Uncharacterized protein</fullName>
    </submittedName>
</protein>
<organism evidence="1 2">
    <name type="scientific">Ciceribacter naphthalenivorans</name>
    <dbReference type="NCBI Taxonomy" id="1118451"/>
    <lineage>
        <taxon>Bacteria</taxon>
        <taxon>Pseudomonadati</taxon>
        <taxon>Pseudomonadota</taxon>
        <taxon>Alphaproteobacteria</taxon>
        <taxon>Hyphomicrobiales</taxon>
        <taxon>Rhizobiaceae</taxon>
        <taxon>Ciceribacter</taxon>
    </lineage>
</organism>
<evidence type="ECO:0000313" key="2">
    <source>
        <dbReference type="Proteomes" id="UP000321717"/>
    </source>
</evidence>
<dbReference type="AlphaFoldDB" id="A0A512HJH8"/>
<dbReference type="Proteomes" id="UP000321717">
    <property type="component" value="Unassembled WGS sequence"/>
</dbReference>
<gene>
    <name evidence="1" type="ORF">RNA01_25350</name>
</gene>
<name>A0A512HJH8_9HYPH</name>
<proteinExistence type="predicted"/>
<reference evidence="1 2" key="1">
    <citation type="submission" date="2019-07" db="EMBL/GenBank/DDBJ databases">
        <title>Whole genome shotgun sequence of Rhizobium naphthalenivorans NBRC 107585.</title>
        <authorList>
            <person name="Hosoyama A."/>
            <person name="Uohara A."/>
            <person name="Ohji S."/>
            <person name="Ichikawa N."/>
        </authorList>
    </citation>
    <scope>NUCLEOTIDE SEQUENCE [LARGE SCALE GENOMIC DNA]</scope>
    <source>
        <strain evidence="1 2">NBRC 107585</strain>
    </source>
</reference>
<keyword evidence="2" id="KW-1185">Reference proteome</keyword>
<sequence>MRARALSIAREKEWRAHPLPAAAPTVPEASASIIRRVIMPMISADIPTMPRGIVSITGIISG</sequence>
<accession>A0A512HJH8</accession>
<dbReference type="EMBL" id="BJZP01000011">
    <property type="protein sequence ID" value="GEO85603.1"/>
    <property type="molecule type" value="Genomic_DNA"/>
</dbReference>
<evidence type="ECO:0000313" key="1">
    <source>
        <dbReference type="EMBL" id="GEO85603.1"/>
    </source>
</evidence>